<keyword evidence="2" id="KW-0732">Signal</keyword>
<reference evidence="4" key="1">
    <citation type="submission" date="2023-07" db="EMBL/GenBank/DDBJ databases">
        <title>30 novel species of actinomycetes from the DSMZ collection.</title>
        <authorList>
            <person name="Nouioui I."/>
        </authorList>
    </citation>
    <scope>NUCLEOTIDE SEQUENCE [LARGE SCALE GENOMIC DNA]</scope>
    <source>
        <strain evidence="4">DSM 41981</strain>
    </source>
</reference>
<proteinExistence type="predicted"/>
<sequence>MSIARRLPRRQWLRTFVLLLALLVPTEAYTAPALTSSMEAEYGVTEAAARPAAHPAQRIASPPRPAPLPAPAPDAAAHRPPPGPAAPAPAPRILRSVVLRC</sequence>
<accession>A0ABD5F1C5</accession>
<name>A0ABD5F1C5_9ACTN</name>
<gene>
    <name evidence="3" type="ORF">RM877_37305</name>
</gene>
<organism evidence="3 4">
    <name type="scientific">Streptomyces doudnae</name>
    <dbReference type="NCBI Taxonomy" id="3075536"/>
    <lineage>
        <taxon>Bacteria</taxon>
        <taxon>Bacillati</taxon>
        <taxon>Actinomycetota</taxon>
        <taxon>Actinomycetes</taxon>
        <taxon>Kitasatosporales</taxon>
        <taxon>Streptomycetaceae</taxon>
        <taxon>Streptomyces</taxon>
    </lineage>
</organism>
<comment type="caution">
    <text evidence="3">The sequence shown here is derived from an EMBL/GenBank/DDBJ whole genome shotgun (WGS) entry which is preliminary data.</text>
</comment>
<feature type="chain" id="PRO_5044862048" evidence="2">
    <location>
        <begin position="31"/>
        <end position="101"/>
    </location>
</feature>
<dbReference type="Proteomes" id="UP001183535">
    <property type="component" value="Unassembled WGS sequence"/>
</dbReference>
<evidence type="ECO:0000256" key="2">
    <source>
        <dbReference type="SAM" id="SignalP"/>
    </source>
</evidence>
<feature type="compositionally biased region" description="Pro residues" evidence="1">
    <location>
        <begin position="79"/>
        <end position="90"/>
    </location>
</feature>
<evidence type="ECO:0000313" key="4">
    <source>
        <dbReference type="Proteomes" id="UP001183535"/>
    </source>
</evidence>
<dbReference type="AlphaFoldDB" id="A0ABD5F1C5"/>
<dbReference type="EMBL" id="JAVRES010000042">
    <property type="protein sequence ID" value="MDT0440310.1"/>
    <property type="molecule type" value="Genomic_DNA"/>
</dbReference>
<dbReference type="RefSeq" id="WP_093824670.1">
    <property type="nucleotide sequence ID" value="NZ_JAVRES010000042.1"/>
</dbReference>
<evidence type="ECO:0000256" key="1">
    <source>
        <dbReference type="SAM" id="MobiDB-lite"/>
    </source>
</evidence>
<feature type="region of interest" description="Disordered" evidence="1">
    <location>
        <begin position="48"/>
        <end position="91"/>
    </location>
</feature>
<protein>
    <submittedName>
        <fullName evidence="3">Uncharacterized protein</fullName>
    </submittedName>
</protein>
<keyword evidence="4" id="KW-1185">Reference proteome</keyword>
<feature type="signal peptide" evidence="2">
    <location>
        <begin position="1"/>
        <end position="30"/>
    </location>
</feature>
<evidence type="ECO:0000313" key="3">
    <source>
        <dbReference type="EMBL" id="MDT0440310.1"/>
    </source>
</evidence>
<feature type="compositionally biased region" description="Pro residues" evidence="1">
    <location>
        <begin position="62"/>
        <end position="72"/>
    </location>
</feature>
<feature type="compositionally biased region" description="Low complexity" evidence="1">
    <location>
        <begin position="48"/>
        <end position="61"/>
    </location>
</feature>